<evidence type="ECO:0000256" key="2">
    <source>
        <dbReference type="ARBA" id="ARBA00023125"/>
    </source>
</evidence>
<dbReference type="Pfam" id="PF01037">
    <property type="entry name" value="AsnC_trans_reg"/>
    <property type="match status" value="1"/>
</dbReference>
<dbReference type="STRING" id="82374.NZ47_10960"/>
<sequence length="147" mass="16520">MDKIDKIIINMLQENARATISEISSKVSLSMPAISERVKKLEASGIIDKYAAIINPKYMNKNIEALIMIRFDNIKDEDGFREYAKTEIEIQECVVMTGIFNYCIKVITENTETLEALVAKIKEKGANKLDVSLVLSTVVHKPTLKLA</sequence>
<evidence type="ECO:0000313" key="6">
    <source>
        <dbReference type="Proteomes" id="UP000030993"/>
    </source>
</evidence>
<evidence type="ECO:0000256" key="3">
    <source>
        <dbReference type="ARBA" id="ARBA00023163"/>
    </source>
</evidence>
<dbReference type="InterPro" id="IPR036390">
    <property type="entry name" value="WH_DNA-bd_sf"/>
</dbReference>
<dbReference type="AlphaFoldDB" id="A0A0B2JXJ3"/>
<dbReference type="Gene3D" id="1.10.10.10">
    <property type="entry name" value="Winged helix-like DNA-binding domain superfamily/Winged helix DNA-binding domain"/>
    <property type="match status" value="1"/>
</dbReference>
<keyword evidence="6" id="KW-1185">Reference proteome</keyword>
<dbReference type="PANTHER" id="PTHR30154">
    <property type="entry name" value="LEUCINE-RESPONSIVE REGULATORY PROTEIN"/>
    <property type="match status" value="1"/>
</dbReference>
<dbReference type="SUPFAM" id="SSF54909">
    <property type="entry name" value="Dimeric alpha+beta barrel"/>
    <property type="match status" value="1"/>
</dbReference>
<dbReference type="PROSITE" id="PS50956">
    <property type="entry name" value="HTH_ASNC_2"/>
    <property type="match status" value="1"/>
</dbReference>
<dbReference type="SUPFAM" id="SSF46785">
    <property type="entry name" value="Winged helix' DNA-binding domain"/>
    <property type="match status" value="1"/>
</dbReference>
<dbReference type="InterPro" id="IPR036388">
    <property type="entry name" value="WH-like_DNA-bd_sf"/>
</dbReference>
<comment type="caution">
    <text evidence="5">The sequence shown here is derived from an EMBL/GenBank/DDBJ whole genome shotgun (WGS) entry which is preliminary data.</text>
</comment>
<evidence type="ECO:0000256" key="1">
    <source>
        <dbReference type="ARBA" id="ARBA00023015"/>
    </source>
</evidence>
<keyword evidence="3" id="KW-0804">Transcription</keyword>
<dbReference type="InterPro" id="IPR019887">
    <property type="entry name" value="Tscrpt_reg_AsnC/Lrp_C"/>
</dbReference>
<accession>A0A0B2JXJ3</accession>
<reference evidence="5 6" key="1">
    <citation type="journal article" date="2013" name="PLoS ONE">
        <title>Identification and characterization of three novel lipases belonging to families II and V from Anaerovibrio lipolyticus 5ST.</title>
        <authorList>
            <person name="Prive F."/>
            <person name="Kaderbhai N.N."/>
            <person name="Girdwood S."/>
            <person name="Worgan H.J."/>
            <person name="Pinloche E."/>
            <person name="Scollan N.D."/>
            <person name="Huws S.A."/>
            <person name="Newbold C.J."/>
        </authorList>
    </citation>
    <scope>NUCLEOTIDE SEQUENCE [LARGE SCALE GENOMIC DNA]</scope>
    <source>
        <strain evidence="5 6">5S</strain>
    </source>
</reference>
<gene>
    <name evidence="5" type="ORF">NZ47_10960</name>
</gene>
<evidence type="ECO:0000259" key="4">
    <source>
        <dbReference type="PROSITE" id="PS50956"/>
    </source>
</evidence>
<dbReference type="CDD" id="cd00090">
    <property type="entry name" value="HTH_ARSR"/>
    <property type="match status" value="1"/>
</dbReference>
<dbReference type="InterPro" id="IPR011991">
    <property type="entry name" value="ArsR-like_HTH"/>
</dbReference>
<dbReference type="GO" id="GO:0005829">
    <property type="term" value="C:cytosol"/>
    <property type="evidence" value="ECO:0007669"/>
    <property type="project" value="TreeGrafter"/>
</dbReference>
<dbReference type="Proteomes" id="UP000030993">
    <property type="component" value="Unassembled WGS sequence"/>
</dbReference>
<evidence type="ECO:0000313" key="5">
    <source>
        <dbReference type="EMBL" id="KHM51366.1"/>
    </source>
</evidence>
<dbReference type="PRINTS" id="PR00033">
    <property type="entry name" value="HTHASNC"/>
</dbReference>
<keyword evidence="1" id="KW-0805">Transcription regulation</keyword>
<dbReference type="PANTHER" id="PTHR30154:SF53">
    <property type="entry name" value="HTH-TYPE TRANSCRIPTIONAL REGULATOR LRPC"/>
    <property type="match status" value="1"/>
</dbReference>
<proteinExistence type="predicted"/>
<dbReference type="InterPro" id="IPR019888">
    <property type="entry name" value="Tscrpt_reg_AsnC-like"/>
</dbReference>
<dbReference type="EMBL" id="JSCE01000206">
    <property type="protein sequence ID" value="KHM51366.1"/>
    <property type="molecule type" value="Genomic_DNA"/>
</dbReference>
<dbReference type="GO" id="GO:0043200">
    <property type="term" value="P:response to amino acid"/>
    <property type="evidence" value="ECO:0007669"/>
    <property type="project" value="TreeGrafter"/>
</dbReference>
<dbReference type="SMART" id="SM00344">
    <property type="entry name" value="HTH_ASNC"/>
    <property type="match status" value="1"/>
</dbReference>
<organism evidence="5 6">
    <name type="scientific">Anaerovibrio lipolyticus</name>
    <dbReference type="NCBI Taxonomy" id="82374"/>
    <lineage>
        <taxon>Bacteria</taxon>
        <taxon>Bacillati</taxon>
        <taxon>Bacillota</taxon>
        <taxon>Negativicutes</taxon>
        <taxon>Selenomonadales</taxon>
        <taxon>Selenomonadaceae</taxon>
        <taxon>Anaerovibrio</taxon>
    </lineage>
</organism>
<dbReference type="Gene3D" id="3.30.70.920">
    <property type="match status" value="1"/>
</dbReference>
<name>A0A0B2JXJ3_9FIRM</name>
<dbReference type="RefSeq" id="WP_039210608.1">
    <property type="nucleotide sequence ID" value="NZ_JSCE01000206.1"/>
</dbReference>
<keyword evidence="2" id="KW-0238">DNA-binding</keyword>
<dbReference type="InterPro" id="IPR000485">
    <property type="entry name" value="AsnC-type_HTH_dom"/>
</dbReference>
<dbReference type="InterPro" id="IPR011008">
    <property type="entry name" value="Dimeric_a/b-barrel"/>
</dbReference>
<dbReference type="GO" id="GO:0043565">
    <property type="term" value="F:sequence-specific DNA binding"/>
    <property type="evidence" value="ECO:0007669"/>
    <property type="project" value="InterPro"/>
</dbReference>
<protein>
    <submittedName>
        <fullName evidence="5">Transcriptional regulator</fullName>
    </submittedName>
</protein>
<feature type="domain" description="HTH asnC-type" evidence="4">
    <location>
        <begin position="1"/>
        <end position="62"/>
    </location>
</feature>
<dbReference type="Pfam" id="PF13412">
    <property type="entry name" value="HTH_24"/>
    <property type="match status" value="1"/>
</dbReference>